<name>A0ABQ6A6K9_9PROT</name>
<dbReference type="Proteomes" id="UP001156641">
    <property type="component" value="Unassembled WGS sequence"/>
</dbReference>
<organism evidence="1 2">
    <name type="scientific">Acidocella aquatica</name>
    <dbReference type="NCBI Taxonomy" id="1922313"/>
    <lineage>
        <taxon>Bacteria</taxon>
        <taxon>Pseudomonadati</taxon>
        <taxon>Pseudomonadota</taxon>
        <taxon>Alphaproteobacteria</taxon>
        <taxon>Acetobacterales</taxon>
        <taxon>Acidocellaceae</taxon>
        <taxon>Acidocella</taxon>
    </lineage>
</organism>
<protein>
    <submittedName>
        <fullName evidence="1">Uncharacterized protein</fullName>
    </submittedName>
</protein>
<proteinExistence type="predicted"/>
<dbReference type="EMBL" id="BSOS01000067">
    <property type="protein sequence ID" value="GLR67819.1"/>
    <property type="molecule type" value="Genomic_DNA"/>
</dbReference>
<evidence type="ECO:0000313" key="1">
    <source>
        <dbReference type="EMBL" id="GLR67819.1"/>
    </source>
</evidence>
<accession>A0ABQ6A6K9</accession>
<keyword evidence="2" id="KW-1185">Reference proteome</keyword>
<evidence type="ECO:0000313" key="2">
    <source>
        <dbReference type="Proteomes" id="UP001156641"/>
    </source>
</evidence>
<gene>
    <name evidence="1" type="ORF">GCM10010909_25000</name>
</gene>
<comment type="caution">
    <text evidence="1">The sequence shown here is derived from an EMBL/GenBank/DDBJ whole genome shotgun (WGS) entry which is preliminary data.</text>
</comment>
<sequence length="138" mass="16203">MTSENEEKLSEYFWPNDEGFTATKLFEAGFKIADMNSLGRIVYTAKSLYEGPFSPKKLAQLGHDNLIYHHVFTGKEYTRRALKSLEWENIAMSSTENFYNRFHRPDIYSSLAEEDSFEGIHEYIIRFSEILLERAWAK</sequence>
<reference evidence="2" key="1">
    <citation type="journal article" date="2019" name="Int. J. Syst. Evol. Microbiol.">
        <title>The Global Catalogue of Microorganisms (GCM) 10K type strain sequencing project: providing services to taxonomists for standard genome sequencing and annotation.</title>
        <authorList>
            <consortium name="The Broad Institute Genomics Platform"/>
            <consortium name="The Broad Institute Genome Sequencing Center for Infectious Disease"/>
            <person name="Wu L."/>
            <person name="Ma J."/>
        </authorList>
    </citation>
    <scope>NUCLEOTIDE SEQUENCE [LARGE SCALE GENOMIC DNA]</scope>
    <source>
        <strain evidence="2">NBRC 112502</strain>
    </source>
</reference>